<keyword evidence="1" id="KW-0812">Transmembrane</keyword>
<evidence type="ECO:0000313" key="4">
    <source>
        <dbReference type="Proteomes" id="UP001499967"/>
    </source>
</evidence>
<keyword evidence="1" id="KW-0472">Membrane</keyword>
<gene>
    <name evidence="3" type="ORF">GCM10009559_79880</name>
</gene>
<reference evidence="3 4" key="1">
    <citation type="journal article" date="2019" name="Int. J. Syst. Evol. Microbiol.">
        <title>The Global Catalogue of Microorganisms (GCM) 10K type strain sequencing project: providing services to taxonomists for standard genome sequencing and annotation.</title>
        <authorList>
            <consortium name="The Broad Institute Genomics Platform"/>
            <consortium name="The Broad Institute Genome Sequencing Center for Infectious Disease"/>
            <person name="Wu L."/>
            <person name="Ma J."/>
        </authorList>
    </citation>
    <scope>NUCLEOTIDE SEQUENCE [LARGE SCALE GENOMIC DNA]</scope>
    <source>
        <strain evidence="3 4">JCM 11117</strain>
    </source>
</reference>
<proteinExistence type="predicted"/>
<evidence type="ECO:0000259" key="2">
    <source>
        <dbReference type="Pfam" id="PF03372"/>
    </source>
</evidence>
<keyword evidence="4" id="KW-1185">Reference proteome</keyword>
<comment type="caution">
    <text evidence="3">The sequence shown here is derived from an EMBL/GenBank/DDBJ whole genome shotgun (WGS) entry which is preliminary data.</text>
</comment>
<keyword evidence="1" id="KW-1133">Transmembrane helix</keyword>
<keyword evidence="3" id="KW-0378">Hydrolase</keyword>
<sequence>MSPLPDVGRRSPAGAPPSSRSRIARRVVAAGCVGVGLLALPDLLRIDRVTPFAQVVSLRPYVLVGVALLVLVTAGFAWRFRQLVPAVAALLAVLVTGVAMTVPRTQAGPLPATGRPLTVLTFNALDGAADLDALAALIRTERPDVAALIEVSETYRDRLAPLVEPLGYRMVTATGTDMDGVTDVFGVTALVAGHLGEVTSSVDRSTQFPIVEVSAAALGPTRFVAFHAVAPRLGDVAEWSSDVAKVARYCSGGPAIVAGDFNATLDHSVLREATTGCSDAAAQRGQGLLATWPTWLPAWFGPQLDHVFATDPIAAEDVAVREVAGSDHRAVLVRLRLPG</sequence>
<keyword evidence="3" id="KW-0255">Endonuclease</keyword>
<evidence type="ECO:0000256" key="1">
    <source>
        <dbReference type="SAM" id="Phobius"/>
    </source>
</evidence>
<feature type="transmembrane region" description="Helical" evidence="1">
    <location>
        <begin position="27"/>
        <end position="46"/>
    </location>
</feature>
<dbReference type="Gene3D" id="3.60.10.10">
    <property type="entry name" value="Endonuclease/exonuclease/phosphatase"/>
    <property type="match status" value="1"/>
</dbReference>
<feature type="domain" description="Endonuclease/exonuclease/phosphatase" evidence="2">
    <location>
        <begin position="121"/>
        <end position="328"/>
    </location>
</feature>
<feature type="transmembrane region" description="Helical" evidence="1">
    <location>
        <begin position="83"/>
        <end position="102"/>
    </location>
</feature>
<protein>
    <submittedName>
        <fullName evidence="3">Endonuclease/exonuclease/phosphatase family protein</fullName>
    </submittedName>
</protein>
<dbReference type="InterPro" id="IPR036691">
    <property type="entry name" value="Endo/exonu/phosph_ase_sf"/>
</dbReference>
<name>A0ABN1NKA7_9PSEU</name>
<accession>A0ABN1NKA7</accession>
<evidence type="ECO:0000313" key="3">
    <source>
        <dbReference type="EMBL" id="GAA0909703.1"/>
    </source>
</evidence>
<dbReference type="SUPFAM" id="SSF56219">
    <property type="entry name" value="DNase I-like"/>
    <property type="match status" value="1"/>
</dbReference>
<dbReference type="GO" id="GO:0004519">
    <property type="term" value="F:endonuclease activity"/>
    <property type="evidence" value="ECO:0007669"/>
    <property type="project" value="UniProtKB-KW"/>
</dbReference>
<feature type="transmembrane region" description="Helical" evidence="1">
    <location>
        <begin position="58"/>
        <end position="78"/>
    </location>
</feature>
<dbReference type="Proteomes" id="UP001499967">
    <property type="component" value="Unassembled WGS sequence"/>
</dbReference>
<dbReference type="Pfam" id="PF03372">
    <property type="entry name" value="Exo_endo_phos"/>
    <property type="match status" value="1"/>
</dbReference>
<organism evidence="3 4">
    <name type="scientific">Pseudonocardia zijingensis</name>
    <dbReference type="NCBI Taxonomy" id="153376"/>
    <lineage>
        <taxon>Bacteria</taxon>
        <taxon>Bacillati</taxon>
        <taxon>Actinomycetota</taxon>
        <taxon>Actinomycetes</taxon>
        <taxon>Pseudonocardiales</taxon>
        <taxon>Pseudonocardiaceae</taxon>
        <taxon>Pseudonocardia</taxon>
    </lineage>
</organism>
<keyword evidence="3" id="KW-0540">Nuclease</keyword>
<dbReference type="InterPro" id="IPR005135">
    <property type="entry name" value="Endo/exonuclease/phosphatase"/>
</dbReference>
<dbReference type="RefSeq" id="WP_343947108.1">
    <property type="nucleotide sequence ID" value="NZ_BAAAHP010000345.1"/>
</dbReference>
<dbReference type="EMBL" id="BAAAHP010000345">
    <property type="protein sequence ID" value="GAA0909703.1"/>
    <property type="molecule type" value="Genomic_DNA"/>
</dbReference>